<gene>
    <name evidence="1" type="ORF">GIB67_035893</name>
</gene>
<sequence length="196" mass="21493">MDAGLGAATFPTAIASTLRVRESCWTFNSRLSGLPSDPNCETAEAPLIINIPNGHASLGPLDDSQPSCSQGKNITIPVTIQVQQLATGDLRKDWKEMDQLLGVSTTREVYELLSQRGWQELFQLFTSVHEICIGRLSSSAIVEYRECGSGFIAFGGMVAHLHRKLLFMESFSKTVVNLSPFAYEWLDVLVEAVEGV</sequence>
<reference evidence="1 2" key="1">
    <citation type="journal article" date="2020" name="IScience">
        <title>Genome Sequencing of the Endangered Kingdonia uniflora (Circaeasteraceae, Ranunculales) Reveals Potential Mechanisms of Evolutionary Specialization.</title>
        <authorList>
            <person name="Sun Y."/>
            <person name="Deng T."/>
            <person name="Zhang A."/>
            <person name="Moore M.J."/>
            <person name="Landis J.B."/>
            <person name="Lin N."/>
            <person name="Zhang H."/>
            <person name="Zhang X."/>
            <person name="Huang J."/>
            <person name="Zhang X."/>
            <person name="Sun H."/>
            <person name="Wang H."/>
        </authorList>
    </citation>
    <scope>NUCLEOTIDE SEQUENCE [LARGE SCALE GENOMIC DNA]</scope>
    <source>
        <strain evidence="1">TB1705</strain>
        <tissue evidence="1">Leaf</tissue>
    </source>
</reference>
<dbReference type="Proteomes" id="UP000541444">
    <property type="component" value="Unassembled WGS sequence"/>
</dbReference>
<protein>
    <submittedName>
        <fullName evidence="1">Uncharacterized protein</fullName>
    </submittedName>
</protein>
<dbReference type="OrthoDB" id="10263760at2759"/>
<organism evidence="1 2">
    <name type="scientific">Kingdonia uniflora</name>
    <dbReference type="NCBI Taxonomy" id="39325"/>
    <lineage>
        <taxon>Eukaryota</taxon>
        <taxon>Viridiplantae</taxon>
        <taxon>Streptophyta</taxon>
        <taxon>Embryophyta</taxon>
        <taxon>Tracheophyta</taxon>
        <taxon>Spermatophyta</taxon>
        <taxon>Magnoliopsida</taxon>
        <taxon>Ranunculales</taxon>
        <taxon>Circaeasteraceae</taxon>
        <taxon>Kingdonia</taxon>
    </lineage>
</organism>
<dbReference type="InterPro" id="IPR013328">
    <property type="entry name" value="6PGD_dom2"/>
</dbReference>
<dbReference type="AlphaFoldDB" id="A0A7J7P8M2"/>
<dbReference type="Gene3D" id="1.10.1040.10">
    <property type="entry name" value="N-(1-d-carboxylethyl)-l-norvaline Dehydrogenase, domain 2"/>
    <property type="match status" value="1"/>
</dbReference>
<keyword evidence="2" id="KW-1185">Reference proteome</keyword>
<comment type="caution">
    <text evidence="1">The sequence shown here is derived from an EMBL/GenBank/DDBJ whole genome shotgun (WGS) entry which is preliminary data.</text>
</comment>
<evidence type="ECO:0000313" key="1">
    <source>
        <dbReference type="EMBL" id="KAF6175766.1"/>
    </source>
</evidence>
<accession>A0A7J7P8M2</accession>
<name>A0A7J7P8M2_9MAGN</name>
<evidence type="ECO:0000313" key="2">
    <source>
        <dbReference type="Proteomes" id="UP000541444"/>
    </source>
</evidence>
<proteinExistence type="predicted"/>
<dbReference type="EMBL" id="JACGCM010000146">
    <property type="protein sequence ID" value="KAF6175766.1"/>
    <property type="molecule type" value="Genomic_DNA"/>
</dbReference>